<dbReference type="CDD" id="cd00090">
    <property type="entry name" value="HTH_ARSR"/>
    <property type="match status" value="1"/>
</dbReference>
<dbReference type="Pfam" id="PF12802">
    <property type="entry name" value="MarR_2"/>
    <property type="match status" value="1"/>
</dbReference>
<evidence type="ECO:0000259" key="3">
    <source>
        <dbReference type="Pfam" id="PF13936"/>
    </source>
</evidence>
<gene>
    <name evidence="4" type="ORF">SAMN05421854_106157</name>
</gene>
<sequence>MNAPDGLWDKQGGDDLMPSGRLSYPERLRVAAGVADGLSYAEIGRRLGRSKSTVIREVARNGGAHGYRADRAEQAARLRARRRAPAAPPVPPPRAAADPQTRSDFETRFARMAAQTGMPSMMARVLICLFTAESGSRTAAELAARLRVSPASVSKAVGWLEERGMLRRERNGRREHYLIEDDVWQQAWLASMEGIAQWAGFTRQGAELFGGDTVVGARLLATSHWLQHIRQDMIEAAEQWRQAAP</sequence>
<dbReference type="Pfam" id="PF13936">
    <property type="entry name" value="HTH_38"/>
    <property type="match status" value="1"/>
</dbReference>
<accession>A0A1I5S206</accession>
<dbReference type="InterPro" id="IPR025246">
    <property type="entry name" value="IS30-like_HTH"/>
</dbReference>
<dbReference type="GO" id="GO:0004803">
    <property type="term" value="F:transposase activity"/>
    <property type="evidence" value="ECO:0007669"/>
    <property type="project" value="TreeGrafter"/>
</dbReference>
<dbReference type="GO" id="GO:0032196">
    <property type="term" value="P:transposition"/>
    <property type="evidence" value="ECO:0007669"/>
    <property type="project" value="TreeGrafter"/>
</dbReference>
<dbReference type="InterPro" id="IPR051917">
    <property type="entry name" value="Transposase-Integrase"/>
</dbReference>
<dbReference type="InterPro" id="IPR036390">
    <property type="entry name" value="WH_DNA-bd_sf"/>
</dbReference>
<protein>
    <submittedName>
        <fullName evidence="4">MarR family protein</fullName>
    </submittedName>
</protein>
<dbReference type="SUPFAM" id="SSF46689">
    <property type="entry name" value="Homeodomain-like"/>
    <property type="match status" value="1"/>
</dbReference>
<dbReference type="AlphaFoldDB" id="A0A1I5S206"/>
<dbReference type="PANTHER" id="PTHR10948:SF23">
    <property type="entry name" value="TRANSPOSASE INSI FOR INSERTION SEQUENCE ELEMENT IS30A-RELATED"/>
    <property type="match status" value="1"/>
</dbReference>
<dbReference type="InterPro" id="IPR036388">
    <property type="entry name" value="WH-like_DNA-bd_sf"/>
</dbReference>
<dbReference type="InterPro" id="IPR011991">
    <property type="entry name" value="ArsR-like_HTH"/>
</dbReference>
<dbReference type="InterPro" id="IPR009057">
    <property type="entry name" value="Homeodomain-like_sf"/>
</dbReference>
<dbReference type="Gene3D" id="1.10.10.10">
    <property type="entry name" value="Winged helix-like DNA-binding domain superfamily/Winged helix DNA-binding domain"/>
    <property type="match status" value="1"/>
</dbReference>
<evidence type="ECO:0000259" key="2">
    <source>
        <dbReference type="Pfam" id="PF12802"/>
    </source>
</evidence>
<dbReference type="InterPro" id="IPR000835">
    <property type="entry name" value="HTH_MarR-typ"/>
</dbReference>
<name>A0A1I5S206_9PSEU</name>
<dbReference type="STRING" id="112413.SAMN05421854_106157"/>
<evidence type="ECO:0000313" key="5">
    <source>
        <dbReference type="Proteomes" id="UP000199137"/>
    </source>
</evidence>
<dbReference type="Proteomes" id="UP000199137">
    <property type="component" value="Unassembled WGS sequence"/>
</dbReference>
<feature type="region of interest" description="Disordered" evidence="1">
    <location>
        <begin position="80"/>
        <end position="102"/>
    </location>
</feature>
<feature type="domain" description="Transposase IS30-like HTH" evidence="3">
    <location>
        <begin position="21"/>
        <end position="61"/>
    </location>
</feature>
<evidence type="ECO:0000313" key="4">
    <source>
        <dbReference type="EMBL" id="SFP64792.1"/>
    </source>
</evidence>
<reference evidence="4 5" key="1">
    <citation type="submission" date="2016-10" db="EMBL/GenBank/DDBJ databases">
        <authorList>
            <person name="de Groot N.N."/>
        </authorList>
    </citation>
    <scope>NUCLEOTIDE SEQUENCE [LARGE SCALE GENOMIC DNA]</scope>
    <source>
        <strain evidence="4 5">DSM 44637</strain>
    </source>
</reference>
<evidence type="ECO:0000256" key="1">
    <source>
        <dbReference type="SAM" id="MobiDB-lite"/>
    </source>
</evidence>
<dbReference type="SUPFAM" id="SSF46785">
    <property type="entry name" value="Winged helix' DNA-binding domain"/>
    <property type="match status" value="1"/>
</dbReference>
<dbReference type="GO" id="GO:0005829">
    <property type="term" value="C:cytosol"/>
    <property type="evidence" value="ECO:0007669"/>
    <property type="project" value="TreeGrafter"/>
</dbReference>
<dbReference type="PANTHER" id="PTHR10948">
    <property type="entry name" value="TRANSPOSASE"/>
    <property type="match status" value="1"/>
</dbReference>
<feature type="domain" description="HTH marR-type" evidence="2">
    <location>
        <begin position="129"/>
        <end position="172"/>
    </location>
</feature>
<proteinExistence type="predicted"/>
<organism evidence="4 5">
    <name type="scientific">Amycolatopsis rubida</name>
    <dbReference type="NCBI Taxonomy" id="112413"/>
    <lineage>
        <taxon>Bacteria</taxon>
        <taxon>Bacillati</taxon>
        <taxon>Actinomycetota</taxon>
        <taxon>Actinomycetes</taxon>
        <taxon>Pseudonocardiales</taxon>
        <taxon>Pseudonocardiaceae</taxon>
        <taxon>Amycolatopsis</taxon>
    </lineage>
</organism>
<dbReference type="EMBL" id="FOWC01000006">
    <property type="protein sequence ID" value="SFP64792.1"/>
    <property type="molecule type" value="Genomic_DNA"/>
</dbReference>
<feature type="region of interest" description="Disordered" evidence="1">
    <location>
        <begin position="1"/>
        <end position="20"/>
    </location>
</feature>
<dbReference type="GO" id="GO:0003700">
    <property type="term" value="F:DNA-binding transcription factor activity"/>
    <property type="evidence" value="ECO:0007669"/>
    <property type="project" value="InterPro"/>
</dbReference>